<reference evidence="2" key="1">
    <citation type="journal article" date="2019" name="Int. J. Syst. Evol. Microbiol.">
        <title>The Global Catalogue of Microorganisms (GCM) 10K type strain sequencing project: providing services to taxonomists for standard genome sequencing and annotation.</title>
        <authorList>
            <consortium name="The Broad Institute Genomics Platform"/>
            <consortium name="The Broad Institute Genome Sequencing Center for Infectious Disease"/>
            <person name="Wu L."/>
            <person name="Ma J."/>
        </authorList>
    </citation>
    <scope>NUCLEOTIDE SEQUENCE [LARGE SCALE GENOMIC DNA]</scope>
    <source>
        <strain evidence="2">JCM 18204</strain>
    </source>
</reference>
<name>A0ABP9BUQ3_9GAMM</name>
<accession>A0ABP9BUQ3</accession>
<dbReference type="SUPFAM" id="SSF52172">
    <property type="entry name" value="CheY-like"/>
    <property type="match status" value="1"/>
</dbReference>
<dbReference type="InterPro" id="IPR011006">
    <property type="entry name" value="CheY-like_superfamily"/>
</dbReference>
<dbReference type="RefSeq" id="WP_345304070.1">
    <property type="nucleotide sequence ID" value="NZ_BAABJE010000015.1"/>
</dbReference>
<keyword evidence="2" id="KW-1185">Reference proteome</keyword>
<comment type="caution">
    <text evidence="1">The sequence shown here is derived from an EMBL/GenBank/DDBJ whole genome shotgun (WGS) entry which is preliminary data.</text>
</comment>
<gene>
    <name evidence="1" type="ORF">GCM10023307_29110</name>
</gene>
<dbReference type="EMBL" id="BAABJE010000015">
    <property type="protein sequence ID" value="GAA4800810.1"/>
    <property type="molecule type" value="Genomic_DNA"/>
</dbReference>
<dbReference type="Gene3D" id="3.40.50.2300">
    <property type="match status" value="1"/>
</dbReference>
<evidence type="ECO:0000313" key="1">
    <source>
        <dbReference type="EMBL" id="GAA4800810.1"/>
    </source>
</evidence>
<organism evidence="1 2">
    <name type="scientific">Lysobacter hankyongensis</name>
    <dbReference type="NCBI Taxonomy" id="1176535"/>
    <lineage>
        <taxon>Bacteria</taxon>
        <taxon>Pseudomonadati</taxon>
        <taxon>Pseudomonadota</taxon>
        <taxon>Gammaproteobacteria</taxon>
        <taxon>Lysobacterales</taxon>
        <taxon>Lysobacteraceae</taxon>
        <taxon>Lysobacter</taxon>
    </lineage>
</organism>
<evidence type="ECO:0000313" key="2">
    <source>
        <dbReference type="Proteomes" id="UP001499959"/>
    </source>
</evidence>
<proteinExistence type="predicted"/>
<dbReference type="Proteomes" id="UP001499959">
    <property type="component" value="Unassembled WGS sequence"/>
</dbReference>
<sequence>MKPTRIQTVLVVEDDEPKLRSILSFLSDSVNQSFTVMRATSLVGAIKILSTEDVALAIIDMSLPTFELASNRAHGGQPQGYGGKDILRFIESETTSTLSVVITQYEEFPPESDGLGKSLSTLASELREEFGARFQGVIHYTGQLGEWRESLLKVLQKNDMADRR</sequence>
<protein>
    <submittedName>
        <fullName evidence="1">Response regulator</fullName>
    </submittedName>
</protein>